<dbReference type="Pfam" id="PF01497">
    <property type="entry name" value="Peripla_BP_2"/>
    <property type="match status" value="1"/>
</dbReference>
<dbReference type="Gene3D" id="3.40.50.1980">
    <property type="entry name" value="Nitrogenase molybdenum iron protein domain"/>
    <property type="match status" value="2"/>
</dbReference>
<feature type="chain" id="PRO_5016030138" evidence="7">
    <location>
        <begin position="29"/>
        <end position="297"/>
    </location>
</feature>
<keyword evidence="4" id="KW-0406">Ion transport</keyword>
<keyword evidence="4" id="KW-0410">Iron transport</keyword>
<comment type="similarity">
    <text evidence="2">Belongs to the bacterial solute-binding protein 8 family.</text>
</comment>
<evidence type="ECO:0000256" key="4">
    <source>
        <dbReference type="ARBA" id="ARBA00022496"/>
    </source>
</evidence>
<keyword evidence="4" id="KW-0408">Iron</keyword>
<keyword evidence="3" id="KW-0813">Transport</keyword>
<dbReference type="PANTHER" id="PTHR30532:SF1">
    <property type="entry name" value="IRON(3+)-HYDROXAMATE-BINDING PROTEIN FHUD"/>
    <property type="match status" value="1"/>
</dbReference>
<gene>
    <name evidence="9" type="primary">fhuD</name>
    <name evidence="9" type="ORF">NCTC11842_02182</name>
</gene>
<proteinExistence type="inferred from homology"/>
<evidence type="ECO:0000256" key="1">
    <source>
        <dbReference type="ARBA" id="ARBA00004196"/>
    </source>
</evidence>
<evidence type="ECO:0000313" key="9">
    <source>
        <dbReference type="EMBL" id="SPZ06290.1"/>
    </source>
</evidence>
<evidence type="ECO:0000256" key="7">
    <source>
        <dbReference type="SAM" id="SignalP"/>
    </source>
</evidence>
<dbReference type="AlphaFoldDB" id="A0A2X2EHX3"/>
<evidence type="ECO:0000259" key="8">
    <source>
        <dbReference type="PROSITE" id="PS50983"/>
    </source>
</evidence>
<name>A0A2X2EHX3_PSELU</name>
<dbReference type="SUPFAM" id="SSF53807">
    <property type="entry name" value="Helical backbone' metal receptor"/>
    <property type="match status" value="1"/>
</dbReference>
<feature type="signal peptide" evidence="7">
    <location>
        <begin position="1"/>
        <end position="28"/>
    </location>
</feature>
<comment type="subcellular location">
    <subcellularLocation>
        <location evidence="1">Cell envelope</location>
    </subcellularLocation>
</comment>
<dbReference type="PROSITE" id="PS50983">
    <property type="entry name" value="FE_B12_PBP"/>
    <property type="match status" value="1"/>
</dbReference>
<evidence type="ECO:0000256" key="3">
    <source>
        <dbReference type="ARBA" id="ARBA00022448"/>
    </source>
</evidence>
<dbReference type="PANTHER" id="PTHR30532">
    <property type="entry name" value="IRON III DICITRATE-BINDING PERIPLASMIC PROTEIN"/>
    <property type="match status" value="1"/>
</dbReference>
<keyword evidence="6" id="KW-0175">Coiled coil</keyword>
<feature type="coiled-coil region" evidence="6">
    <location>
        <begin position="139"/>
        <end position="166"/>
    </location>
</feature>
<accession>A0A2X2EHX3</accession>
<keyword evidence="5 7" id="KW-0732">Signal</keyword>
<evidence type="ECO:0000256" key="2">
    <source>
        <dbReference type="ARBA" id="ARBA00008814"/>
    </source>
</evidence>
<dbReference type="PRINTS" id="PR01715">
    <property type="entry name" value="FERRIBNDNGPP"/>
</dbReference>
<dbReference type="CDD" id="cd01146">
    <property type="entry name" value="FhuD"/>
    <property type="match status" value="1"/>
</dbReference>
<dbReference type="Proteomes" id="UP000250443">
    <property type="component" value="Unassembled WGS sequence"/>
</dbReference>
<feature type="domain" description="Fe/B12 periplasmic-binding" evidence="8">
    <location>
        <begin position="34"/>
        <end position="295"/>
    </location>
</feature>
<dbReference type="GO" id="GO:0030288">
    <property type="term" value="C:outer membrane-bounded periplasmic space"/>
    <property type="evidence" value="ECO:0007669"/>
    <property type="project" value="TreeGrafter"/>
</dbReference>
<dbReference type="InterPro" id="IPR002491">
    <property type="entry name" value="ABC_transptr_periplasmic_BD"/>
</dbReference>
<evidence type="ECO:0000313" key="10">
    <source>
        <dbReference type="Proteomes" id="UP000250443"/>
    </source>
</evidence>
<organism evidence="9 10">
    <name type="scientific">Pseudomonas luteola</name>
    <dbReference type="NCBI Taxonomy" id="47886"/>
    <lineage>
        <taxon>Bacteria</taxon>
        <taxon>Pseudomonadati</taxon>
        <taxon>Pseudomonadota</taxon>
        <taxon>Gammaproteobacteria</taxon>
        <taxon>Pseudomonadales</taxon>
        <taxon>Pseudomonadaceae</taxon>
        <taxon>Pseudomonas</taxon>
    </lineage>
</organism>
<protein>
    <submittedName>
        <fullName evidence="9">Periplasmic binding protein</fullName>
    </submittedName>
</protein>
<dbReference type="InterPro" id="IPR051313">
    <property type="entry name" value="Bact_iron-sidero_bind"/>
</dbReference>
<evidence type="ECO:0000256" key="5">
    <source>
        <dbReference type="ARBA" id="ARBA00022729"/>
    </source>
</evidence>
<dbReference type="GO" id="GO:1901678">
    <property type="term" value="P:iron coordination entity transport"/>
    <property type="evidence" value="ECO:0007669"/>
    <property type="project" value="UniProtKB-ARBA"/>
</dbReference>
<evidence type="ECO:0000256" key="6">
    <source>
        <dbReference type="SAM" id="Coils"/>
    </source>
</evidence>
<reference evidence="9 10" key="1">
    <citation type="submission" date="2018-06" db="EMBL/GenBank/DDBJ databases">
        <authorList>
            <consortium name="Pathogen Informatics"/>
            <person name="Doyle S."/>
        </authorList>
    </citation>
    <scope>NUCLEOTIDE SEQUENCE [LARGE SCALE GENOMIC DNA]</scope>
    <source>
        <strain evidence="9 10">NCTC11842</strain>
    </source>
</reference>
<sequence>MLKHKISPSLLRWVLTGLLMIGSALAHAAKTPQRVVALTWEAAEHLVEMGITPLAVADADDYKVWVVRPALPSSVLNTGSRVEPNLELLAELKPDLIISSPALEDLRGKLERIAPVESFDSYRQDHNNYETARQNYLTLARQFNRLDQAQQRLAEMDRHIAELRQRLLEHFNGEPPKVTMIRFSTPAVVYVYGDNSMPQYAMNLLHLQPAYPLPATAWGITQKPISDLGKIREGAVLHIEPFSQEDKLFPTRLWQAMPFVQARRFATVRSTWTYGGVFSVEYLAESLVDALLTLQPE</sequence>
<dbReference type="EMBL" id="UAUF01000011">
    <property type="protein sequence ID" value="SPZ06290.1"/>
    <property type="molecule type" value="Genomic_DNA"/>
</dbReference>